<sequence length="188" mass="21663">MSTQELSELRGWIFKKREHGKLIFFDLRNALGITQCVVKKGVASDEAWSLAKKATQESSVILKGFWREEPRAPRGVEFVVKDLSIVHMAESPWPLGKKAHSPETLMEYRHLAVRGARYQAIFKVRHEILRSSREYFIENGWYEVSPPIIVATACEGGATLFKMKYFDQDAYLTQSSQLYLEIMIFSLE</sequence>
<dbReference type="InterPro" id="IPR004364">
    <property type="entry name" value="Aa-tRNA-synt_II"/>
</dbReference>
<dbReference type="Pfam" id="PF00152">
    <property type="entry name" value="tRNA-synt_2"/>
    <property type="match status" value="1"/>
</dbReference>
<dbReference type="InterPro" id="IPR045864">
    <property type="entry name" value="aa-tRNA-synth_II/BPL/LPL"/>
</dbReference>
<evidence type="ECO:0000256" key="1">
    <source>
        <dbReference type="ARBA" id="ARBA00022598"/>
    </source>
</evidence>
<dbReference type="Proteomes" id="UP000269499">
    <property type="component" value="Unassembled WGS sequence"/>
</dbReference>
<proteinExistence type="predicted"/>
<dbReference type="PANTHER" id="PTHR22594:SF34">
    <property type="entry name" value="ASPARAGINE--TRNA LIGASE, MITOCHONDRIAL-RELATED"/>
    <property type="match status" value="1"/>
</dbReference>
<evidence type="ECO:0000256" key="2">
    <source>
        <dbReference type="ARBA" id="ARBA00022741"/>
    </source>
</evidence>
<dbReference type="EMBL" id="QMRA01000029">
    <property type="protein sequence ID" value="RLE54287.1"/>
    <property type="molecule type" value="Genomic_DNA"/>
</dbReference>
<feature type="non-terminal residue" evidence="8">
    <location>
        <position position="188"/>
    </location>
</feature>
<evidence type="ECO:0000256" key="5">
    <source>
        <dbReference type="ARBA" id="ARBA00023146"/>
    </source>
</evidence>
<comment type="caution">
    <text evidence="8">The sequence shown here is derived from an EMBL/GenBank/DDBJ whole genome shotgun (WGS) entry which is preliminary data.</text>
</comment>
<feature type="domain" description="Aminoacyl-tRNA synthetase class II (D/K/N)" evidence="6">
    <location>
        <begin position="102"/>
        <end position="186"/>
    </location>
</feature>
<protein>
    <submittedName>
        <fullName evidence="8">Asparagine--tRNA ligase</fullName>
    </submittedName>
</protein>
<evidence type="ECO:0000256" key="3">
    <source>
        <dbReference type="ARBA" id="ARBA00022840"/>
    </source>
</evidence>
<keyword evidence="2" id="KW-0547">Nucleotide-binding</keyword>
<keyword evidence="4" id="KW-0648">Protein biosynthesis</keyword>
<feature type="domain" description="OB" evidence="7">
    <location>
        <begin position="9"/>
        <end position="85"/>
    </location>
</feature>
<dbReference type="GO" id="GO:0006421">
    <property type="term" value="P:asparaginyl-tRNA aminoacylation"/>
    <property type="evidence" value="ECO:0007669"/>
    <property type="project" value="TreeGrafter"/>
</dbReference>
<dbReference type="Pfam" id="PF01336">
    <property type="entry name" value="tRNA_anti-codon"/>
    <property type="match status" value="1"/>
</dbReference>
<dbReference type="Gene3D" id="2.40.50.140">
    <property type="entry name" value="Nucleic acid-binding proteins"/>
    <property type="match status" value="1"/>
</dbReference>
<gene>
    <name evidence="8" type="ORF">DRJ26_02095</name>
</gene>
<keyword evidence="5" id="KW-0030">Aminoacyl-tRNA synthetase</keyword>
<dbReference type="GO" id="GO:0004816">
    <property type="term" value="F:asparagine-tRNA ligase activity"/>
    <property type="evidence" value="ECO:0007669"/>
    <property type="project" value="TreeGrafter"/>
</dbReference>
<dbReference type="InterPro" id="IPR004365">
    <property type="entry name" value="NA-bd_OB_tRNA"/>
</dbReference>
<evidence type="ECO:0000259" key="7">
    <source>
        <dbReference type="Pfam" id="PF01336"/>
    </source>
</evidence>
<keyword evidence="3" id="KW-0067">ATP-binding</keyword>
<evidence type="ECO:0000313" key="8">
    <source>
        <dbReference type="EMBL" id="RLE54287.1"/>
    </source>
</evidence>
<organism evidence="8 9">
    <name type="scientific">Thermoproteota archaeon</name>
    <dbReference type="NCBI Taxonomy" id="2056631"/>
    <lineage>
        <taxon>Archaea</taxon>
        <taxon>Thermoproteota</taxon>
    </lineage>
</organism>
<keyword evidence="1 8" id="KW-0436">Ligase</keyword>
<dbReference type="GO" id="GO:0005524">
    <property type="term" value="F:ATP binding"/>
    <property type="evidence" value="ECO:0007669"/>
    <property type="project" value="UniProtKB-KW"/>
</dbReference>
<dbReference type="Gene3D" id="3.30.930.10">
    <property type="entry name" value="Bira Bifunctional Protein, Domain 2"/>
    <property type="match status" value="1"/>
</dbReference>
<dbReference type="PANTHER" id="PTHR22594">
    <property type="entry name" value="ASPARTYL/LYSYL-TRNA SYNTHETASE"/>
    <property type="match status" value="1"/>
</dbReference>
<dbReference type="GO" id="GO:0003676">
    <property type="term" value="F:nucleic acid binding"/>
    <property type="evidence" value="ECO:0007669"/>
    <property type="project" value="InterPro"/>
</dbReference>
<dbReference type="InterPro" id="IPR012340">
    <property type="entry name" value="NA-bd_OB-fold"/>
</dbReference>
<evidence type="ECO:0000313" key="9">
    <source>
        <dbReference type="Proteomes" id="UP000269499"/>
    </source>
</evidence>
<dbReference type="SUPFAM" id="SSF50249">
    <property type="entry name" value="Nucleic acid-binding proteins"/>
    <property type="match status" value="1"/>
</dbReference>
<evidence type="ECO:0000256" key="4">
    <source>
        <dbReference type="ARBA" id="ARBA00022917"/>
    </source>
</evidence>
<evidence type="ECO:0000259" key="6">
    <source>
        <dbReference type="Pfam" id="PF00152"/>
    </source>
</evidence>
<name>A0A497F4D8_9CREN</name>
<dbReference type="AlphaFoldDB" id="A0A497F4D8"/>
<reference evidence="8 9" key="1">
    <citation type="submission" date="2018-06" db="EMBL/GenBank/DDBJ databases">
        <title>Extensive metabolic versatility and redundancy in microbially diverse, dynamic hydrothermal sediments.</title>
        <authorList>
            <person name="Dombrowski N."/>
            <person name="Teske A."/>
            <person name="Baker B.J."/>
        </authorList>
    </citation>
    <scope>NUCLEOTIDE SEQUENCE [LARGE SCALE GENOMIC DNA]</scope>
    <source>
        <strain evidence="8">B20_G2</strain>
    </source>
</reference>
<accession>A0A497F4D8</accession>
<dbReference type="SUPFAM" id="SSF55681">
    <property type="entry name" value="Class II aaRS and biotin synthetases"/>
    <property type="match status" value="1"/>
</dbReference>